<dbReference type="GO" id="GO:0016036">
    <property type="term" value="P:cellular response to phosphate starvation"/>
    <property type="evidence" value="ECO:0007669"/>
    <property type="project" value="TreeGrafter"/>
</dbReference>
<dbReference type="Pfam" id="PF00512">
    <property type="entry name" value="HisKA"/>
    <property type="match status" value="1"/>
</dbReference>
<gene>
    <name evidence="15" type="ORF">SAMN04488559_102166</name>
</gene>
<dbReference type="PROSITE" id="PS50109">
    <property type="entry name" value="HIS_KIN"/>
    <property type="match status" value="1"/>
</dbReference>
<keyword evidence="4" id="KW-1003">Cell membrane</keyword>
<feature type="transmembrane region" description="Helical" evidence="12">
    <location>
        <begin position="169"/>
        <end position="192"/>
    </location>
</feature>
<dbReference type="STRING" id="142588.SAMN04488559_102166"/>
<evidence type="ECO:0000256" key="12">
    <source>
        <dbReference type="SAM" id="Phobius"/>
    </source>
</evidence>
<keyword evidence="7" id="KW-0547">Nucleotide-binding</keyword>
<dbReference type="InterPro" id="IPR004358">
    <property type="entry name" value="Sig_transdc_His_kin-like_C"/>
</dbReference>
<evidence type="ECO:0000256" key="8">
    <source>
        <dbReference type="ARBA" id="ARBA00022777"/>
    </source>
</evidence>
<dbReference type="NCBIfam" id="TIGR00229">
    <property type="entry name" value="sensory_box"/>
    <property type="match status" value="1"/>
</dbReference>
<dbReference type="InterPro" id="IPR036890">
    <property type="entry name" value="HATPase_C_sf"/>
</dbReference>
<evidence type="ECO:0000256" key="4">
    <source>
        <dbReference type="ARBA" id="ARBA00022475"/>
    </source>
</evidence>
<dbReference type="InterPro" id="IPR036097">
    <property type="entry name" value="HisK_dim/P_sf"/>
</dbReference>
<dbReference type="RefSeq" id="WP_092650028.1">
    <property type="nucleotide sequence ID" value="NZ_FOHA01000002.1"/>
</dbReference>
<dbReference type="PROSITE" id="PS50885">
    <property type="entry name" value="HAMP"/>
    <property type="match status" value="1"/>
</dbReference>
<dbReference type="GO" id="GO:0004721">
    <property type="term" value="F:phosphoprotein phosphatase activity"/>
    <property type="evidence" value="ECO:0007669"/>
    <property type="project" value="TreeGrafter"/>
</dbReference>
<keyword evidence="9" id="KW-0067">ATP-binding</keyword>
<keyword evidence="10" id="KW-0902">Two-component regulatory system</keyword>
<organism evidence="15 16">
    <name type="scientific">Isobaculum melis</name>
    <dbReference type="NCBI Taxonomy" id="142588"/>
    <lineage>
        <taxon>Bacteria</taxon>
        <taxon>Bacillati</taxon>
        <taxon>Bacillota</taxon>
        <taxon>Bacilli</taxon>
        <taxon>Lactobacillales</taxon>
        <taxon>Carnobacteriaceae</taxon>
        <taxon>Isobaculum</taxon>
    </lineage>
</organism>
<proteinExistence type="predicted"/>
<keyword evidence="12" id="KW-0812">Transmembrane</keyword>
<dbReference type="CDD" id="cd00082">
    <property type="entry name" value="HisKA"/>
    <property type="match status" value="1"/>
</dbReference>
<dbReference type="GO" id="GO:0000155">
    <property type="term" value="F:phosphorelay sensor kinase activity"/>
    <property type="evidence" value="ECO:0007669"/>
    <property type="project" value="InterPro"/>
</dbReference>
<dbReference type="Gene3D" id="3.30.450.20">
    <property type="entry name" value="PAS domain"/>
    <property type="match status" value="2"/>
</dbReference>
<comment type="subcellular location">
    <subcellularLocation>
        <location evidence="2">Cell membrane</location>
    </subcellularLocation>
</comment>
<evidence type="ECO:0000256" key="10">
    <source>
        <dbReference type="ARBA" id="ARBA00023012"/>
    </source>
</evidence>
<dbReference type="EMBL" id="FOHA01000002">
    <property type="protein sequence ID" value="SER61598.1"/>
    <property type="molecule type" value="Genomic_DNA"/>
</dbReference>
<dbReference type="FunFam" id="1.10.287.130:FF:000008">
    <property type="entry name" value="Two-component sensor histidine kinase"/>
    <property type="match status" value="1"/>
</dbReference>
<evidence type="ECO:0000256" key="11">
    <source>
        <dbReference type="ARBA" id="ARBA00023136"/>
    </source>
</evidence>
<dbReference type="Gene3D" id="1.10.287.130">
    <property type="match status" value="1"/>
</dbReference>
<feature type="domain" description="Histidine kinase" evidence="13">
    <location>
        <begin position="374"/>
        <end position="592"/>
    </location>
</feature>
<evidence type="ECO:0000256" key="3">
    <source>
        <dbReference type="ARBA" id="ARBA00012438"/>
    </source>
</evidence>
<evidence type="ECO:0000256" key="5">
    <source>
        <dbReference type="ARBA" id="ARBA00022553"/>
    </source>
</evidence>
<dbReference type="InterPro" id="IPR003594">
    <property type="entry name" value="HATPase_dom"/>
</dbReference>
<keyword evidence="16" id="KW-1185">Reference proteome</keyword>
<dbReference type="OrthoDB" id="9813151at2"/>
<dbReference type="InterPro" id="IPR050351">
    <property type="entry name" value="BphY/WalK/GraS-like"/>
</dbReference>
<protein>
    <recommendedName>
        <fullName evidence="3">histidine kinase</fullName>
        <ecNumber evidence="3">2.7.13.3</ecNumber>
    </recommendedName>
</protein>
<feature type="transmembrane region" description="Helical" evidence="12">
    <location>
        <begin position="6"/>
        <end position="26"/>
    </location>
</feature>
<dbReference type="InterPro" id="IPR013656">
    <property type="entry name" value="PAS_4"/>
</dbReference>
<feature type="domain" description="HAMP" evidence="14">
    <location>
        <begin position="193"/>
        <end position="245"/>
    </location>
</feature>
<dbReference type="CDD" id="cd00075">
    <property type="entry name" value="HATPase"/>
    <property type="match status" value="1"/>
</dbReference>
<evidence type="ECO:0000256" key="6">
    <source>
        <dbReference type="ARBA" id="ARBA00022679"/>
    </source>
</evidence>
<accession>A0A1H9QMD1</accession>
<dbReference type="PANTHER" id="PTHR45453:SF1">
    <property type="entry name" value="PHOSPHATE REGULON SENSOR PROTEIN PHOR"/>
    <property type="match status" value="1"/>
</dbReference>
<evidence type="ECO:0000313" key="15">
    <source>
        <dbReference type="EMBL" id="SER61598.1"/>
    </source>
</evidence>
<comment type="catalytic activity">
    <reaction evidence="1">
        <text>ATP + protein L-histidine = ADP + protein N-phospho-L-histidine.</text>
        <dbReference type="EC" id="2.7.13.3"/>
    </reaction>
</comment>
<dbReference type="InterPro" id="IPR003660">
    <property type="entry name" value="HAMP_dom"/>
</dbReference>
<dbReference type="PANTHER" id="PTHR45453">
    <property type="entry name" value="PHOSPHATE REGULON SENSOR PROTEIN PHOR"/>
    <property type="match status" value="1"/>
</dbReference>
<dbReference type="InterPro" id="IPR003661">
    <property type="entry name" value="HisK_dim/P_dom"/>
</dbReference>
<dbReference type="GO" id="GO:0005886">
    <property type="term" value="C:plasma membrane"/>
    <property type="evidence" value="ECO:0007669"/>
    <property type="project" value="UniProtKB-SubCell"/>
</dbReference>
<dbReference type="SUPFAM" id="SSF55785">
    <property type="entry name" value="PYP-like sensor domain (PAS domain)"/>
    <property type="match status" value="1"/>
</dbReference>
<dbReference type="InterPro" id="IPR035965">
    <property type="entry name" value="PAS-like_dom_sf"/>
</dbReference>
<evidence type="ECO:0000259" key="14">
    <source>
        <dbReference type="PROSITE" id="PS50885"/>
    </source>
</evidence>
<evidence type="ECO:0000256" key="9">
    <source>
        <dbReference type="ARBA" id="ARBA00022840"/>
    </source>
</evidence>
<dbReference type="Gene3D" id="3.30.565.10">
    <property type="entry name" value="Histidine kinase-like ATPase, C-terminal domain"/>
    <property type="match status" value="1"/>
</dbReference>
<dbReference type="Pfam" id="PF02518">
    <property type="entry name" value="HATPase_c"/>
    <property type="match status" value="1"/>
</dbReference>
<dbReference type="Gene3D" id="6.10.340.10">
    <property type="match status" value="1"/>
</dbReference>
<dbReference type="Pfam" id="PF08448">
    <property type="entry name" value="PAS_4"/>
    <property type="match status" value="1"/>
</dbReference>
<keyword evidence="5" id="KW-0597">Phosphoprotein</keyword>
<dbReference type="Proteomes" id="UP000198948">
    <property type="component" value="Unassembled WGS sequence"/>
</dbReference>
<dbReference type="AlphaFoldDB" id="A0A1H9QMD1"/>
<name>A0A1H9QMD1_9LACT</name>
<evidence type="ECO:0000259" key="13">
    <source>
        <dbReference type="PROSITE" id="PS50109"/>
    </source>
</evidence>
<evidence type="ECO:0000313" key="16">
    <source>
        <dbReference type="Proteomes" id="UP000198948"/>
    </source>
</evidence>
<dbReference type="EC" id="2.7.13.3" evidence="3"/>
<keyword evidence="8 15" id="KW-0418">Kinase</keyword>
<evidence type="ECO:0000256" key="1">
    <source>
        <dbReference type="ARBA" id="ARBA00000085"/>
    </source>
</evidence>
<dbReference type="Pfam" id="PF00672">
    <property type="entry name" value="HAMP"/>
    <property type="match status" value="1"/>
</dbReference>
<dbReference type="SUPFAM" id="SSF47384">
    <property type="entry name" value="Homodimeric domain of signal transducing histidine kinase"/>
    <property type="match status" value="1"/>
</dbReference>
<dbReference type="FunFam" id="3.30.565.10:FF:000023">
    <property type="entry name" value="PAS domain-containing sensor histidine kinase"/>
    <property type="match status" value="1"/>
</dbReference>
<dbReference type="NCBIfam" id="NF046044">
    <property type="entry name" value="PnpS"/>
    <property type="match status" value="1"/>
</dbReference>
<dbReference type="SMART" id="SM00388">
    <property type="entry name" value="HisKA"/>
    <property type="match status" value="1"/>
</dbReference>
<dbReference type="SUPFAM" id="SSF55874">
    <property type="entry name" value="ATPase domain of HSP90 chaperone/DNA topoisomerase II/histidine kinase"/>
    <property type="match status" value="1"/>
</dbReference>
<keyword evidence="11 12" id="KW-0472">Membrane</keyword>
<sequence length="592" mass="66890">MKRFSVKIATAFFILITMVVLFIGFFSGTMIRKQYLTTQENRLTEDAKLVTTVLDIPTHLEKGETALLSTKIKETNQNSQERMTIILTDGTVVADSMFDEATLENHKNRLEFKHILAGETTYVDTRKSDSSDEKMLYVSLPIKNSEQQLIGVIRLSMNIVKIEQEIHNIWLMLAVISFLTLIIAGIFSIIIAKRVAKPVEEVIDVAQDLSEKKYTSRYHGQAVGEVARLGDTMNHLAENLETQMQQISQNESQMKGLIDHLVIGVMQLDQNRSIQLINPAMEEIFAERAEALIGHQYAEASKSYGLTRMIEKAYRKNKSQNEEIYVYAPIERILDANVVPIPNKNSDGTDVIVLLYDITEIKRLEKIKSDFVANASHELKTPVTALKGFSETLLEGAKDDPDLLQQFLEIMYTESSRLDILIRDILQLSKLEQNQELITLEPFDLGQTITSIFKTMKPLANKKKIQMRLKAPANQLIMNSNKSRVQQILINLITNALAYSKKSGIVEVAIYLEQNEQVVIEVTDDGIGIPADELPRIFERFYRVDKARSRNSGGTGLGLSIVKYLVESFQGEIDVESQLGIGTTFRVKLPLN</sequence>
<dbReference type="GO" id="GO:0005524">
    <property type="term" value="F:ATP binding"/>
    <property type="evidence" value="ECO:0007669"/>
    <property type="project" value="UniProtKB-KW"/>
</dbReference>
<dbReference type="InterPro" id="IPR005467">
    <property type="entry name" value="His_kinase_dom"/>
</dbReference>
<keyword evidence="12" id="KW-1133">Transmembrane helix</keyword>
<evidence type="ECO:0000256" key="7">
    <source>
        <dbReference type="ARBA" id="ARBA00022741"/>
    </source>
</evidence>
<keyword evidence="6" id="KW-0808">Transferase</keyword>
<dbReference type="SMART" id="SM00387">
    <property type="entry name" value="HATPase_c"/>
    <property type="match status" value="1"/>
</dbReference>
<dbReference type="PRINTS" id="PR00344">
    <property type="entry name" value="BCTRLSENSOR"/>
</dbReference>
<dbReference type="SMART" id="SM00304">
    <property type="entry name" value="HAMP"/>
    <property type="match status" value="1"/>
</dbReference>
<evidence type="ECO:0000256" key="2">
    <source>
        <dbReference type="ARBA" id="ARBA00004236"/>
    </source>
</evidence>
<dbReference type="InterPro" id="IPR000014">
    <property type="entry name" value="PAS"/>
</dbReference>
<reference evidence="15 16" key="1">
    <citation type="submission" date="2016-10" db="EMBL/GenBank/DDBJ databases">
        <authorList>
            <person name="de Groot N.N."/>
        </authorList>
    </citation>
    <scope>NUCLEOTIDE SEQUENCE [LARGE SCALE GENOMIC DNA]</scope>
    <source>
        <strain evidence="15 16">DSM 13760</strain>
    </source>
</reference>